<gene>
    <name evidence="2" type="ORF">FOZ63_005703</name>
</gene>
<accession>A0A7J6UA40</accession>
<feature type="non-terminal residue" evidence="2">
    <location>
        <position position="1"/>
    </location>
</feature>
<feature type="region of interest" description="Disordered" evidence="1">
    <location>
        <begin position="1"/>
        <end position="98"/>
    </location>
</feature>
<dbReference type="AlphaFoldDB" id="A0A7J6UA40"/>
<feature type="compositionally biased region" description="Basic residues" evidence="1">
    <location>
        <begin position="1"/>
        <end position="63"/>
    </location>
</feature>
<evidence type="ECO:0000256" key="1">
    <source>
        <dbReference type="SAM" id="MobiDB-lite"/>
    </source>
</evidence>
<protein>
    <submittedName>
        <fullName evidence="2">Uncharacterized protein</fullName>
    </submittedName>
</protein>
<reference evidence="2 3" key="1">
    <citation type="submission" date="2020-04" db="EMBL/GenBank/DDBJ databases">
        <title>Perkinsus olseni comparative genomics.</title>
        <authorList>
            <person name="Bogema D.R."/>
        </authorList>
    </citation>
    <scope>NUCLEOTIDE SEQUENCE [LARGE SCALE GENOMIC DNA]</scope>
    <source>
        <strain evidence="2 3">ATCC PRA-207</strain>
    </source>
</reference>
<name>A0A7J6UA40_PEROL</name>
<keyword evidence="3" id="KW-1185">Reference proteome</keyword>
<organism evidence="2 3">
    <name type="scientific">Perkinsus olseni</name>
    <name type="common">Perkinsus atlanticus</name>
    <dbReference type="NCBI Taxonomy" id="32597"/>
    <lineage>
        <taxon>Eukaryota</taxon>
        <taxon>Sar</taxon>
        <taxon>Alveolata</taxon>
        <taxon>Perkinsozoa</taxon>
        <taxon>Perkinsea</taxon>
        <taxon>Perkinsida</taxon>
        <taxon>Perkinsidae</taxon>
        <taxon>Perkinsus</taxon>
    </lineage>
</organism>
<feature type="non-terminal residue" evidence="2">
    <location>
        <position position="98"/>
    </location>
</feature>
<evidence type="ECO:0000313" key="2">
    <source>
        <dbReference type="EMBL" id="KAF4753877.1"/>
    </source>
</evidence>
<proteinExistence type="predicted"/>
<evidence type="ECO:0000313" key="3">
    <source>
        <dbReference type="Proteomes" id="UP000553632"/>
    </source>
</evidence>
<sequence>LVMMMKRRGMRRKREWRKRKRTGMRKRQRKGMRKRQRKGMRKRQRKGRRKRQRKGRRKRKRRNMMIITERTNTSPSKTRSPIQVRGRARRARIPTERK</sequence>
<dbReference type="EMBL" id="JABANO010005211">
    <property type="protein sequence ID" value="KAF4753877.1"/>
    <property type="molecule type" value="Genomic_DNA"/>
</dbReference>
<comment type="caution">
    <text evidence="2">The sequence shown here is derived from an EMBL/GenBank/DDBJ whole genome shotgun (WGS) entry which is preliminary data.</text>
</comment>
<dbReference type="Proteomes" id="UP000553632">
    <property type="component" value="Unassembled WGS sequence"/>
</dbReference>
<feature type="compositionally biased region" description="Polar residues" evidence="1">
    <location>
        <begin position="69"/>
        <end position="81"/>
    </location>
</feature>